<evidence type="ECO:0000256" key="1">
    <source>
        <dbReference type="SAM" id="Phobius"/>
    </source>
</evidence>
<accession>A0AA40KTM1</accession>
<evidence type="ECO:0000313" key="2">
    <source>
        <dbReference type="EMBL" id="KAK1132267.1"/>
    </source>
</evidence>
<protein>
    <submittedName>
        <fullName evidence="2">Uncharacterized protein</fullName>
    </submittedName>
</protein>
<gene>
    <name evidence="2" type="ORF">K0M31_016387</name>
</gene>
<proteinExistence type="predicted"/>
<reference evidence="2" key="1">
    <citation type="submission" date="2021-10" db="EMBL/GenBank/DDBJ databases">
        <title>Melipona bicolor Genome sequencing and assembly.</title>
        <authorList>
            <person name="Araujo N.S."/>
            <person name="Arias M.C."/>
        </authorList>
    </citation>
    <scope>NUCLEOTIDE SEQUENCE</scope>
    <source>
        <strain evidence="2">USP_2M_L1-L4_2017</strain>
        <tissue evidence="2">Whole body</tissue>
    </source>
</reference>
<dbReference type="AlphaFoldDB" id="A0AA40KTM1"/>
<dbReference type="Proteomes" id="UP001177670">
    <property type="component" value="Unassembled WGS sequence"/>
</dbReference>
<keyword evidence="3" id="KW-1185">Reference proteome</keyword>
<comment type="caution">
    <text evidence="2">The sequence shown here is derived from an EMBL/GenBank/DDBJ whole genome shotgun (WGS) entry which is preliminary data.</text>
</comment>
<organism evidence="2 3">
    <name type="scientific">Melipona bicolor</name>
    <dbReference type="NCBI Taxonomy" id="60889"/>
    <lineage>
        <taxon>Eukaryota</taxon>
        <taxon>Metazoa</taxon>
        <taxon>Ecdysozoa</taxon>
        <taxon>Arthropoda</taxon>
        <taxon>Hexapoda</taxon>
        <taxon>Insecta</taxon>
        <taxon>Pterygota</taxon>
        <taxon>Neoptera</taxon>
        <taxon>Endopterygota</taxon>
        <taxon>Hymenoptera</taxon>
        <taxon>Apocrita</taxon>
        <taxon>Aculeata</taxon>
        <taxon>Apoidea</taxon>
        <taxon>Anthophila</taxon>
        <taxon>Apidae</taxon>
        <taxon>Melipona</taxon>
    </lineage>
</organism>
<evidence type="ECO:0000313" key="3">
    <source>
        <dbReference type="Proteomes" id="UP001177670"/>
    </source>
</evidence>
<keyword evidence="1" id="KW-0472">Membrane</keyword>
<feature type="transmembrane region" description="Helical" evidence="1">
    <location>
        <begin position="43"/>
        <end position="62"/>
    </location>
</feature>
<name>A0AA40KTM1_9HYME</name>
<dbReference type="EMBL" id="JAHYIQ010000005">
    <property type="protein sequence ID" value="KAK1132267.1"/>
    <property type="molecule type" value="Genomic_DNA"/>
</dbReference>
<keyword evidence="1" id="KW-1133">Transmembrane helix</keyword>
<keyword evidence="1" id="KW-0812">Transmembrane</keyword>
<sequence>MLKQVTLEKAIDIVRLSIALSFCWPLPPRSSRAKLFLYKTTQLFATISIISLLLPLLYAMYVRSDDIEIISLCLSQVILTTQGIIQTIICSNKHDTLQSRLISGPRNLTPTHLIVSTTLYNALISPLQSNQCSGIGTASDQWSRDDDRKLARWSGLKA</sequence>